<organism evidence="4 5">
    <name type="scientific">Deinococcus ruber</name>
    <dbReference type="NCBI Taxonomy" id="1848197"/>
    <lineage>
        <taxon>Bacteria</taxon>
        <taxon>Thermotogati</taxon>
        <taxon>Deinococcota</taxon>
        <taxon>Deinococci</taxon>
        <taxon>Deinococcales</taxon>
        <taxon>Deinococcaceae</taxon>
        <taxon>Deinococcus</taxon>
    </lineage>
</organism>
<feature type="transmembrane region" description="Helical" evidence="1">
    <location>
        <begin position="268"/>
        <end position="287"/>
    </location>
</feature>
<accession>A0A918CA15</accession>
<sequence length="382" mass="40557">MLDGMGLALFSSPAPAAASPQTTSGAATGRLSALDAWRGLTVLLMLLVNNVSLGNLTPSQLQHAPWGGGLTFTDLVFPWFLFCAGAALPFSLSAAQRAGQRGWALVGKQAQRTVLLYLVGCVVTSATEHRFTLGLGVLQIIALASFCGGLLSGLPVRWRLAVAGVLLVGYDLFIKLSGVGGAAGLFTEVHNPVQAINALLTPWGLRGLPSVIPTTALVLLGSAAAQPLKNRHPRAPWLLLGLGIALTLLGWVWAGHLEFNKAVWTPSYVVYCSGLGTLGLLAFYLIADAGSGSRARWLTPLTIPGRNALFAYVAPILIKTYVLLDWNVTWAGGSMPMGRALLTLARDHLGLWGGGWLYTLGYILAVWLGLAYLARRGWLWKL</sequence>
<feature type="transmembrane region" description="Helical" evidence="1">
    <location>
        <begin position="161"/>
        <end position="187"/>
    </location>
</feature>
<keyword evidence="1" id="KW-0472">Membrane</keyword>
<feature type="transmembrane region" description="Helical" evidence="1">
    <location>
        <begin position="349"/>
        <end position="374"/>
    </location>
</feature>
<evidence type="ECO:0000256" key="1">
    <source>
        <dbReference type="SAM" id="Phobius"/>
    </source>
</evidence>
<feature type="chain" id="PRO_5037227095" description="Heparan-alpha-glucosaminide N-acetyltransferase catalytic domain-containing protein" evidence="2">
    <location>
        <begin position="17"/>
        <end position="382"/>
    </location>
</feature>
<keyword evidence="1" id="KW-1133">Transmembrane helix</keyword>
<dbReference type="PANTHER" id="PTHR31061:SF24">
    <property type="entry name" value="LD22376P"/>
    <property type="match status" value="1"/>
</dbReference>
<reference evidence="4" key="1">
    <citation type="journal article" date="2014" name="Int. J. Syst. Evol. Microbiol.">
        <title>Complete genome sequence of Corynebacterium casei LMG S-19264T (=DSM 44701T), isolated from a smear-ripened cheese.</title>
        <authorList>
            <consortium name="US DOE Joint Genome Institute (JGI-PGF)"/>
            <person name="Walter F."/>
            <person name="Albersmeier A."/>
            <person name="Kalinowski J."/>
            <person name="Ruckert C."/>
        </authorList>
    </citation>
    <scope>NUCLEOTIDE SEQUENCE</scope>
    <source>
        <strain evidence="4">JCM 31311</strain>
    </source>
</reference>
<dbReference type="AlphaFoldDB" id="A0A918CA15"/>
<dbReference type="Pfam" id="PF07786">
    <property type="entry name" value="HGSNAT_cat"/>
    <property type="match status" value="1"/>
</dbReference>
<feature type="transmembrane region" description="Helical" evidence="1">
    <location>
        <begin position="237"/>
        <end position="256"/>
    </location>
</feature>
<dbReference type="PANTHER" id="PTHR31061">
    <property type="entry name" value="LD22376P"/>
    <property type="match status" value="1"/>
</dbReference>
<protein>
    <recommendedName>
        <fullName evidence="3">Heparan-alpha-glucosaminide N-acetyltransferase catalytic domain-containing protein</fullName>
    </recommendedName>
</protein>
<comment type="caution">
    <text evidence="4">The sequence shown here is derived from an EMBL/GenBank/DDBJ whole genome shotgun (WGS) entry which is preliminary data.</text>
</comment>
<feature type="domain" description="Heparan-alpha-glucosaminide N-acetyltransferase catalytic" evidence="3">
    <location>
        <begin position="30"/>
        <end position="228"/>
    </location>
</feature>
<feature type="transmembrane region" description="Helical" evidence="1">
    <location>
        <begin position="137"/>
        <end position="154"/>
    </location>
</feature>
<proteinExistence type="predicted"/>
<keyword evidence="2" id="KW-0732">Signal</keyword>
<keyword evidence="1" id="KW-0812">Transmembrane</keyword>
<dbReference type="EMBL" id="BMQL01000014">
    <property type="protein sequence ID" value="GGR12403.1"/>
    <property type="molecule type" value="Genomic_DNA"/>
</dbReference>
<feature type="transmembrane region" description="Helical" evidence="1">
    <location>
        <begin position="308"/>
        <end position="329"/>
    </location>
</feature>
<evidence type="ECO:0000256" key="2">
    <source>
        <dbReference type="SAM" id="SignalP"/>
    </source>
</evidence>
<keyword evidence="5" id="KW-1185">Reference proteome</keyword>
<evidence type="ECO:0000259" key="3">
    <source>
        <dbReference type="Pfam" id="PF07786"/>
    </source>
</evidence>
<feature type="signal peptide" evidence="2">
    <location>
        <begin position="1"/>
        <end position="16"/>
    </location>
</feature>
<feature type="transmembrane region" description="Helical" evidence="1">
    <location>
        <begin position="76"/>
        <end position="94"/>
    </location>
</feature>
<reference evidence="4" key="2">
    <citation type="submission" date="2020-09" db="EMBL/GenBank/DDBJ databases">
        <authorList>
            <person name="Sun Q."/>
            <person name="Ohkuma M."/>
        </authorList>
    </citation>
    <scope>NUCLEOTIDE SEQUENCE</scope>
    <source>
        <strain evidence="4">JCM 31311</strain>
    </source>
</reference>
<evidence type="ECO:0000313" key="5">
    <source>
        <dbReference type="Proteomes" id="UP000603865"/>
    </source>
</evidence>
<dbReference type="InterPro" id="IPR012429">
    <property type="entry name" value="HGSNAT_cat"/>
</dbReference>
<feature type="transmembrane region" description="Helical" evidence="1">
    <location>
        <begin position="114"/>
        <end position="131"/>
    </location>
</feature>
<evidence type="ECO:0000313" key="4">
    <source>
        <dbReference type="EMBL" id="GGR12403.1"/>
    </source>
</evidence>
<gene>
    <name evidence="4" type="ORF">GCM10008957_26620</name>
</gene>
<name>A0A918CA15_9DEIO</name>
<feature type="transmembrane region" description="Helical" evidence="1">
    <location>
        <begin position="207"/>
        <end position="225"/>
    </location>
</feature>
<dbReference type="Proteomes" id="UP000603865">
    <property type="component" value="Unassembled WGS sequence"/>
</dbReference>